<dbReference type="EMBL" id="LAZR01031077">
    <property type="protein sequence ID" value="KKL54792.1"/>
    <property type="molecule type" value="Genomic_DNA"/>
</dbReference>
<accession>A0A0F9FUJ7</accession>
<evidence type="ECO:0000313" key="1">
    <source>
        <dbReference type="EMBL" id="KKL54792.1"/>
    </source>
</evidence>
<reference evidence="1" key="1">
    <citation type="journal article" date="2015" name="Nature">
        <title>Complex archaea that bridge the gap between prokaryotes and eukaryotes.</title>
        <authorList>
            <person name="Spang A."/>
            <person name="Saw J.H."/>
            <person name="Jorgensen S.L."/>
            <person name="Zaremba-Niedzwiedzka K."/>
            <person name="Martijn J."/>
            <person name="Lind A.E."/>
            <person name="van Eijk R."/>
            <person name="Schleper C."/>
            <person name="Guy L."/>
            <person name="Ettema T.J."/>
        </authorList>
    </citation>
    <scope>NUCLEOTIDE SEQUENCE</scope>
</reference>
<sequence>MPKSIEFAIKALDQQIRRECDRLSCAFVAMSHDPHPSSPAALCCICRLARKYHRVIAD</sequence>
<organism evidence="1">
    <name type="scientific">marine sediment metagenome</name>
    <dbReference type="NCBI Taxonomy" id="412755"/>
    <lineage>
        <taxon>unclassified sequences</taxon>
        <taxon>metagenomes</taxon>
        <taxon>ecological metagenomes</taxon>
    </lineage>
</organism>
<proteinExistence type="predicted"/>
<comment type="caution">
    <text evidence="1">The sequence shown here is derived from an EMBL/GenBank/DDBJ whole genome shotgun (WGS) entry which is preliminary data.</text>
</comment>
<name>A0A0F9FUJ7_9ZZZZ</name>
<protein>
    <submittedName>
        <fullName evidence="1">Uncharacterized protein</fullName>
    </submittedName>
</protein>
<dbReference type="AlphaFoldDB" id="A0A0F9FUJ7"/>
<gene>
    <name evidence="1" type="ORF">LCGC14_2261870</name>
</gene>